<accession>A0A5C3LXL0</accession>
<dbReference type="Proteomes" id="UP000308652">
    <property type="component" value="Unassembled WGS sequence"/>
</dbReference>
<dbReference type="EMBL" id="ML213608">
    <property type="protein sequence ID" value="TFK37445.1"/>
    <property type="molecule type" value="Genomic_DNA"/>
</dbReference>
<protein>
    <submittedName>
        <fullName evidence="2">Uncharacterized protein</fullName>
    </submittedName>
</protein>
<organism evidence="2 3">
    <name type="scientific">Crucibulum laeve</name>
    <dbReference type="NCBI Taxonomy" id="68775"/>
    <lineage>
        <taxon>Eukaryota</taxon>
        <taxon>Fungi</taxon>
        <taxon>Dikarya</taxon>
        <taxon>Basidiomycota</taxon>
        <taxon>Agaricomycotina</taxon>
        <taxon>Agaricomycetes</taxon>
        <taxon>Agaricomycetidae</taxon>
        <taxon>Agaricales</taxon>
        <taxon>Agaricineae</taxon>
        <taxon>Nidulariaceae</taxon>
        <taxon>Crucibulum</taxon>
    </lineage>
</organism>
<reference evidence="2 3" key="1">
    <citation type="journal article" date="2019" name="Nat. Ecol. Evol.">
        <title>Megaphylogeny resolves global patterns of mushroom evolution.</title>
        <authorList>
            <person name="Varga T."/>
            <person name="Krizsan K."/>
            <person name="Foldi C."/>
            <person name="Dima B."/>
            <person name="Sanchez-Garcia M."/>
            <person name="Sanchez-Ramirez S."/>
            <person name="Szollosi G.J."/>
            <person name="Szarkandi J.G."/>
            <person name="Papp V."/>
            <person name="Albert L."/>
            <person name="Andreopoulos W."/>
            <person name="Angelini C."/>
            <person name="Antonin V."/>
            <person name="Barry K.W."/>
            <person name="Bougher N.L."/>
            <person name="Buchanan P."/>
            <person name="Buyck B."/>
            <person name="Bense V."/>
            <person name="Catcheside P."/>
            <person name="Chovatia M."/>
            <person name="Cooper J."/>
            <person name="Damon W."/>
            <person name="Desjardin D."/>
            <person name="Finy P."/>
            <person name="Geml J."/>
            <person name="Haridas S."/>
            <person name="Hughes K."/>
            <person name="Justo A."/>
            <person name="Karasinski D."/>
            <person name="Kautmanova I."/>
            <person name="Kiss B."/>
            <person name="Kocsube S."/>
            <person name="Kotiranta H."/>
            <person name="LaButti K.M."/>
            <person name="Lechner B.E."/>
            <person name="Liimatainen K."/>
            <person name="Lipzen A."/>
            <person name="Lukacs Z."/>
            <person name="Mihaltcheva S."/>
            <person name="Morgado L.N."/>
            <person name="Niskanen T."/>
            <person name="Noordeloos M.E."/>
            <person name="Ohm R.A."/>
            <person name="Ortiz-Santana B."/>
            <person name="Ovrebo C."/>
            <person name="Racz N."/>
            <person name="Riley R."/>
            <person name="Savchenko A."/>
            <person name="Shiryaev A."/>
            <person name="Soop K."/>
            <person name="Spirin V."/>
            <person name="Szebenyi C."/>
            <person name="Tomsovsky M."/>
            <person name="Tulloss R.E."/>
            <person name="Uehling J."/>
            <person name="Grigoriev I.V."/>
            <person name="Vagvolgyi C."/>
            <person name="Papp T."/>
            <person name="Martin F.M."/>
            <person name="Miettinen O."/>
            <person name="Hibbett D.S."/>
            <person name="Nagy L.G."/>
        </authorList>
    </citation>
    <scope>NUCLEOTIDE SEQUENCE [LARGE SCALE GENOMIC DNA]</scope>
    <source>
        <strain evidence="2 3">CBS 166.37</strain>
    </source>
</reference>
<name>A0A5C3LXL0_9AGAR</name>
<evidence type="ECO:0000313" key="3">
    <source>
        <dbReference type="Proteomes" id="UP000308652"/>
    </source>
</evidence>
<sequence length="154" mass="16336">MHSEFPSSTTNIAGSSISVPSNSTPHLQLQRNLVDEAQSSQRSNPSKEKAISLDLPDRSQGETSKLYYEIVKGRDNAVVGSSPENGSSSSSDVDSTSTLSPNAEGETHETNPNSESSSPSSGGTESEIEELIKSAALVPRMARPHYVCPTTINE</sequence>
<proteinExistence type="predicted"/>
<evidence type="ECO:0000313" key="2">
    <source>
        <dbReference type="EMBL" id="TFK37445.1"/>
    </source>
</evidence>
<gene>
    <name evidence="2" type="ORF">BDQ12DRAFT_724277</name>
</gene>
<feature type="compositionally biased region" description="Polar residues" evidence="1">
    <location>
        <begin position="1"/>
        <end position="44"/>
    </location>
</feature>
<dbReference type="AlphaFoldDB" id="A0A5C3LXL0"/>
<feature type="region of interest" description="Disordered" evidence="1">
    <location>
        <begin position="1"/>
        <end position="62"/>
    </location>
</feature>
<keyword evidence="3" id="KW-1185">Reference proteome</keyword>
<feature type="region of interest" description="Disordered" evidence="1">
    <location>
        <begin position="74"/>
        <end position="136"/>
    </location>
</feature>
<evidence type="ECO:0000256" key="1">
    <source>
        <dbReference type="SAM" id="MobiDB-lite"/>
    </source>
</evidence>
<feature type="compositionally biased region" description="Low complexity" evidence="1">
    <location>
        <begin position="79"/>
        <end position="101"/>
    </location>
</feature>
<feature type="compositionally biased region" description="Basic and acidic residues" evidence="1">
    <location>
        <begin position="45"/>
        <end position="60"/>
    </location>
</feature>
<feature type="compositionally biased region" description="Low complexity" evidence="1">
    <location>
        <begin position="110"/>
        <end position="125"/>
    </location>
</feature>